<accession>A0A2S6NME3</accession>
<evidence type="ECO:0000256" key="3">
    <source>
        <dbReference type="ARBA" id="ARBA00023004"/>
    </source>
</evidence>
<dbReference type="SUPFAM" id="SSF46626">
    <property type="entry name" value="Cytochrome c"/>
    <property type="match status" value="1"/>
</dbReference>
<dbReference type="InterPro" id="IPR009056">
    <property type="entry name" value="Cyt_c-like_dom"/>
</dbReference>
<feature type="domain" description="Cytochrome c" evidence="6">
    <location>
        <begin position="33"/>
        <end position="109"/>
    </location>
</feature>
<dbReference type="Gene3D" id="1.10.760.10">
    <property type="entry name" value="Cytochrome c-like domain"/>
    <property type="match status" value="1"/>
</dbReference>
<dbReference type="AlphaFoldDB" id="A0A2S6NME3"/>
<keyword evidence="8" id="KW-1185">Reference proteome</keyword>
<gene>
    <name evidence="7" type="ORF">CCS01_03725</name>
</gene>
<keyword evidence="2 4" id="KW-0479">Metal-binding</keyword>
<dbReference type="Pfam" id="PF13442">
    <property type="entry name" value="Cytochrome_CBB3"/>
    <property type="match status" value="1"/>
</dbReference>
<dbReference type="GO" id="GO:0009055">
    <property type="term" value="F:electron transfer activity"/>
    <property type="evidence" value="ECO:0007669"/>
    <property type="project" value="InterPro"/>
</dbReference>
<organism evidence="7 8">
    <name type="scientific">Rhodopila globiformis</name>
    <name type="common">Rhodopseudomonas globiformis</name>
    <dbReference type="NCBI Taxonomy" id="1071"/>
    <lineage>
        <taxon>Bacteria</taxon>
        <taxon>Pseudomonadati</taxon>
        <taxon>Pseudomonadota</taxon>
        <taxon>Alphaproteobacteria</taxon>
        <taxon>Acetobacterales</taxon>
        <taxon>Acetobacteraceae</taxon>
        <taxon>Rhodopila</taxon>
    </lineage>
</organism>
<evidence type="ECO:0000256" key="2">
    <source>
        <dbReference type="ARBA" id="ARBA00022723"/>
    </source>
</evidence>
<dbReference type="InterPro" id="IPR036909">
    <property type="entry name" value="Cyt_c-like_dom_sf"/>
</dbReference>
<proteinExistence type="predicted"/>
<keyword evidence="3 4" id="KW-0408">Iron</keyword>
<reference evidence="7 8" key="1">
    <citation type="journal article" date="2018" name="Arch. Microbiol.">
        <title>New insights into the metabolic potential of the phototrophic purple bacterium Rhodopila globiformis DSM 161(T) from its draft genome sequence and evidence for a vanadium-dependent nitrogenase.</title>
        <authorList>
            <person name="Imhoff J.F."/>
            <person name="Rahn T."/>
            <person name="Kunzel S."/>
            <person name="Neulinger S.C."/>
        </authorList>
    </citation>
    <scope>NUCLEOTIDE SEQUENCE [LARGE SCALE GENOMIC DNA]</scope>
    <source>
        <strain evidence="7 8">DSM 161</strain>
    </source>
</reference>
<feature type="chain" id="PRO_5015491567" description="Cytochrome c domain-containing protein" evidence="5">
    <location>
        <begin position="26"/>
        <end position="113"/>
    </location>
</feature>
<evidence type="ECO:0000313" key="8">
    <source>
        <dbReference type="Proteomes" id="UP000239724"/>
    </source>
</evidence>
<dbReference type="Proteomes" id="UP000239724">
    <property type="component" value="Unassembled WGS sequence"/>
</dbReference>
<evidence type="ECO:0000256" key="5">
    <source>
        <dbReference type="SAM" id="SignalP"/>
    </source>
</evidence>
<dbReference type="OrthoDB" id="7933886at2"/>
<dbReference type="PROSITE" id="PS51007">
    <property type="entry name" value="CYTC"/>
    <property type="match status" value="1"/>
</dbReference>
<feature type="signal peptide" evidence="5">
    <location>
        <begin position="1"/>
        <end position="25"/>
    </location>
</feature>
<name>A0A2S6NME3_RHOGL</name>
<evidence type="ECO:0000313" key="7">
    <source>
        <dbReference type="EMBL" id="PPQ37190.1"/>
    </source>
</evidence>
<dbReference type="GO" id="GO:0046872">
    <property type="term" value="F:metal ion binding"/>
    <property type="evidence" value="ECO:0007669"/>
    <property type="project" value="UniProtKB-KW"/>
</dbReference>
<evidence type="ECO:0000256" key="1">
    <source>
        <dbReference type="ARBA" id="ARBA00022617"/>
    </source>
</evidence>
<protein>
    <recommendedName>
        <fullName evidence="6">Cytochrome c domain-containing protein</fullName>
    </recommendedName>
</protein>
<evidence type="ECO:0000256" key="4">
    <source>
        <dbReference type="PROSITE-ProRule" id="PRU00433"/>
    </source>
</evidence>
<dbReference type="GO" id="GO:0020037">
    <property type="term" value="F:heme binding"/>
    <property type="evidence" value="ECO:0007669"/>
    <property type="project" value="InterPro"/>
</dbReference>
<keyword evidence="1 4" id="KW-0349">Heme</keyword>
<keyword evidence="5" id="KW-0732">Signal</keyword>
<dbReference type="RefSeq" id="WP_104517500.1">
    <property type="nucleotide sequence ID" value="NZ_NHRY01000050.1"/>
</dbReference>
<comment type="caution">
    <text evidence="7">The sequence shown here is derived from an EMBL/GenBank/DDBJ whole genome shotgun (WGS) entry which is preliminary data.</text>
</comment>
<evidence type="ECO:0000259" key="6">
    <source>
        <dbReference type="PROSITE" id="PS51007"/>
    </source>
</evidence>
<dbReference type="EMBL" id="NHRY01000050">
    <property type="protein sequence ID" value="PPQ37190.1"/>
    <property type="molecule type" value="Genomic_DNA"/>
</dbReference>
<sequence length="113" mass="12762">MRFAACVVAATIFFTLSLPAWPHNAPEPPPSKAEWEKGAEFFRDICSHCHGPHMVNPGNGSFDLRKFPHDERARFFNSVRNGKNSMPPWKDILRPDEIAAVWAYVRTGGVEPK</sequence>